<gene>
    <name evidence="2" type="ORF">BV82_3152</name>
</gene>
<dbReference type="AlphaFoldDB" id="A0AAP0SEK1"/>
<keyword evidence="1" id="KW-0732">Signal</keyword>
<evidence type="ECO:0008006" key="4">
    <source>
        <dbReference type="Google" id="ProtNLM"/>
    </source>
</evidence>
<evidence type="ECO:0000313" key="3">
    <source>
        <dbReference type="Proteomes" id="UP000027121"/>
    </source>
</evidence>
<organism evidence="2 3">
    <name type="scientific">Pseudomonas donghuensis</name>
    <dbReference type="NCBI Taxonomy" id="1163398"/>
    <lineage>
        <taxon>Bacteria</taxon>
        <taxon>Pseudomonadati</taxon>
        <taxon>Pseudomonadota</taxon>
        <taxon>Gammaproteobacteria</taxon>
        <taxon>Pseudomonadales</taxon>
        <taxon>Pseudomonadaceae</taxon>
        <taxon>Pseudomonas</taxon>
    </lineage>
</organism>
<dbReference type="Proteomes" id="UP000027121">
    <property type="component" value="Chromosome"/>
</dbReference>
<proteinExistence type="predicted"/>
<keyword evidence="3" id="KW-1185">Reference proteome</keyword>
<dbReference type="EMBL" id="CP071706">
    <property type="protein sequence ID" value="KDN98992.2"/>
    <property type="molecule type" value="Genomic_DNA"/>
</dbReference>
<dbReference type="KEGG" id="pdw:BV82_3152"/>
<dbReference type="GeneID" id="98283196"/>
<protein>
    <recommendedName>
        <fullName evidence="4">Lipoprotein</fullName>
    </recommendedName>
</protein>
<feature type="chain" id="PRO_5042904408" description="Lipoprotein" evidence="1">
    <location>
        <begin position="20"/>
        <end position="267"/>
    </location>
</feature>
<name>A0AAP0SEK1_9PSED</name>
<reference evidence="2 3" key="1">
    <citation type="journal article" date="2014" name="Genome Announc.">
        <title>Genome Sequence of Pseudomonas sp. Strain P482, a Tomato Rhizosphere Isolate with Broad-Spectrum Antimicrobial Activity.</title>
        <authorList>
            <person name="Krzyzanowska D.M."/>
            <person name="Ossowicki A."/>
            <person name="Jafra S."/>
        </authorList>
    </citation>
    <scope>NUCLEOTIDE SEQUENCE [LARGE SCALE GENOMIC DNA]</scope>
    <source>
        <strain evidence="2 3">P482</strain>
    </source>
</reference>
<evidence type="ECO:0000256" key="1">
    <source>
        <dbReference type="SAM" id="SignalP"/>
    </source>
</evidence>
<reference evidence="2 3" key="2">
    <citation type="journal article" date="2016" name="Front. Microbiol.">
        <title>When Genome-Based Approach Meets the 'Old but Good': Revealing Genes Involved in the Antibacterial Activity of Pseudomonas sp. P482 against Soft Rot Pathogens.</title>
        <authorList>
            <person name="Krzyzanowska D.M."/>
            <person name="Ossowicki A."/>
            <person name="Rajewska M."/>
            <person name="Maciag T."/>
            <person name="Jablonska M."/>
            <person name="Obuchowski M."/>
            <person name="Heeb S."/>
            <person name="Jafra S."/>
        </authorList>
    </citation>
    <scope>NUCLEOTIDE SEQUENCE [LARGE SCALE GENOMIC DNA]</scope>
    <source>
        <strain evidence="2 3">P482</strain>
    </source>
</reference>
<accession>A0AAP0SEK1</accession>
<sequence>MTPPLFAPSLRLAACALGAALSLGGCSHGIESMPLEFSSFTYHDGSYYLRFRSDEEIVSLFKRHTGDGQIGEWLKCALDDDQDFTVGHAMIYNLGGGVDFEGISEVRGYNYVVWARFNKTTPDRSTETALLKPAIHRLLAGKTSIPCKLSITAFPYNAYYSKTMQLPVAQVLSEVAKHRDRLPEWVPYQVDAGRPPLVPQIEPVPLYGKRLQMIDTDTGKPRGYVPYIVKRRDGYLERGETDYDGLTHEVLSLTPETVQLYLDEPVP</sequence>
<evidence type="ECO:0000313" key="2">
    <source>
        <dbReference type="EMBL" id="KDN98992.2"/>
    </source>
</evidence>
<dbReference type="RefSeq" id="WP_145997602.1">
    <property type="nucleotide sequence ID" value="NZ_CP071706.1"/>
</dbReference>
<feature type="signal peptide" evidence="1">
    <location>
        <begin position="1"/>
        <end position="19"/>
    </location>
</feature>